<dbReference type="EMBL" id="NIVC01000881">
    <property type="protein sequence ID" value="PAA75490.1"/>
    <property type="molecule type" value="Genomic_DNA"/>
</dbReference>
<evidence type="ECO:0000313" key="2">
    <source>
        <dbReference type="EMBL" id="PAA67805.1"/>
    </source>
</evidence>
<accession>A0A267F205</accession>
<dbReference type="InterPro" id="IPR039471">
    <property type="entry name" value="CXorf65-like"/>
</dbReference>
<keyword evidence="5" id="KW-1185">Reference proteome</keyword>
<dbReference type="PANTHER" id="PTHR33887">
    <property type="entry name" value="PB1 DOMAIN-CONTAINING PROTEIN"/>
    <property type="match status" value="1"/>
</dbReference>
<dbReference type="PANTHER" id="PTHR33887:SF5">
    <property type="entry name" value="PB1 DOMAIN-CONTAINING PROTEIN"/>
    <property type="match status" value="1"/>
</dbReference>
<dbReference type="Proteomes" id="UP000215902">
    <property type="component" value="Unassembled WGS sequence"/>
</dbReference>
<name>A0A267F205_9PLAT</name>
<gene>
    <name evidence="2" type="ORF">BOX15_Mlig025751g1</name>
    <name evidence="4" type="ORF">BOX15_Mlig025751g3</name>
    <name evidence="3" type="ORF">BOX15_Mlig025751g4</name>
</gene>
<dbReference type="OrthoDB" id="2109241at2759"/>
<reference evidence="2 5" key="1">
    <citation type="submission" date="2017-06" db="EMBL/GenBank/DDBJ databases">
        <title>A platform for efficient transgenesis in Macrostomum lignano, a flatworm model organism for stem cell research.</title>
        <authorList>
            <person name="Berezikov E."/>
        </authorList>
    </citation>
    <scope>NUCLEOTIDE SEQUENCE [LARGE SCALE GENOMIC DNA]</scope>
    <source>
        <strain evidence="2">DV1</strain>
        <tissue evidence="2">Whole organism</tissue>
    </source>
</reference>
<organism evidence="2 5">
    <name type="scientific">Macrostomum lignano</name>
    <dbReference type="NCBI Taxonomy" id="282301"/>
    <lineage>
        <taxon>Eukaryota</taxon>
        <taxon>Metazoa</taxon>
        <taxon>Spiralia</taxon>
        <taxon>Lophotrochozoa</taxon>
        <taxon>Platyhelminthes</taxon>
        <taxon>Rhabditophora</taxon>
        <taxon>Macrostomorpha</taxon>
        <taxon>Macrostomida</taxon>
        <taxon>Macrostomidae</taxon>
        <taxon>Macrostomum</taxon>
    </lineage>
</organism>
<dbReference type="AlphaFoldDB" id="A0A267F205"/>
<feature type="region of interest" description="Disordered" evidence="1">
    <location>
        <begin position="104"/>
        <end position="169"/>
    </location>
</feature>
<sequence>MFIVVKYGDNKQQLFNPKCLAQALLANIRERCGCSEDDVLDLSDEDGNIKRISKRLDEDPEIVFRDRESLILVKEIKMISSEGAEERLYMPLLDQLEDDDSFIKRLNSSGPKRGAKRLSTTAGGSGKAASSGSADKANNGGSLSSRRVSNSGARLSVDKGGSRRSSRIK</sequence>
<dbReference type="EMBL" id="NIVC01000880">
    <property type="protein sequence ID" value="PAA75508.1"/>
    <property type="molecule type" value="Genomic_DNA"/>
</dbReference>
<evidence type="ECO:0008006" key="6">
    <source>
        <dbReference type="Google" id="ProtNLM"/>
    </source>
</evidence>
<dbReference type="Pfam" id="PF15874">
    <property type="entry name" value="Il2rg"/>
    <property type="match status" value="1"/>
</dbReference>
<feature type="compositionally biased region" description="Low complexity" evidence="1">
    <location>
        <begin position="119"/>
        <end position="142"/>
    </location>
</feature>
<comment type="caution">
    <text evidence="2">The sequence shown here is derived from an EMBL/GenBank/DDBJ whole genome shotgun (WGS) entry which is preliminary data.</text>
</comment>
<proteinExistence type="predicted"/>
<feature type="compositionally biased region" description="Polar residues" evidence="1">
    <location>
        <begin position="143"/>
        <end position="153"/>
    </location>
</feature>
<evidence type="ECO:0000313" key="5">
    <source>
        <dbReference type="Proteomes" id="UP000215902"/>
    </source>
</evidence>
<protein>
    <recommendedName>
        <fullName evidence="6">PB1 domain-containing protein</fullName>
    </recommendedName>
</protein>
<evidence type="ECO:0000313" key="4">
    <source>
        <dbReference type="EMBL" id="PAA75508.1"/>
    </source>
</evidence>
<evidence type="ECO:0000313" key="3">
    <source>
        <dbReference type="EMBL" id="PAA75490.1"/>
    </source>
</evidence>
<evidence type="ECO:0000256" key="1">
    <source>
        <dbReference type="SAM" id="MobiDB-lite"/>
    </source>
</evidence>
<dbReference type="EMBL" id="NIVC01001452">
    <property type="protein sequence ID" value="PAA67805.1"/>
    <property type="molecule type" value="Genomic_DNA"/>
</dbReference>